<comment type="caution">
    <text evidence="2">The sequence shown here is derived from an EMBL/GenBank/DDBJ whole genome shotgun (WGS) entry which is preliminary data.</text>
</comment>
<proteinExistence type="predicted"/>
<gene>
    <name evidence="2" type="ORF">HAX54_045454</name>
</gene>
<feature type="non-terminal residue" evidence="2">
    <location>
        <position position="1"/>
    </location>
</feature>
<dbReference type="Proteomes" id="UP000823775">
    <property type="component" value="Unassembled WGS sequence"/>
</dbReference>
<keyword evidence="3" id="KW-1185">Reference proteome</keyword>
<feature type="region of interest" description="Disordered" evidence="1">
    <location>
        <begin position="45"/>
        <end position="78"/>
    </location>
</feature>
<accession>A0ABS8WKK7</accession>
<dbReference type="EMBL" id="JACEIK010007033">
    <property type="protein sequence ID" value="MCE3049639.1"/>
    <property type="molecule type" value="Genomic_DNA"/>
</dbReference>
<name>A0ABS8WKK7_DATST</name>
<evidence type="ECO:0000313" key="3">
    <source>
        <dbReference type="Proteomes" id="UP000823775"/>
    </source>
</evidence>
<feature type="compositionally biased region" description="Basic and acidic residues" evidence="1">
    <location>
        <begin position="60"/>
        <end position="76"/>
    </location>
</feature>
<protein>
    <submittedName>
        <fullName evidence="2">Uncharacterized protein</fullName>
    </submittedName>
</protein>
<organism evidence="2 3">
    <name type="scientific">Datura stramonium</name>
    <name type="common">Jimsonweed</name>
    <name type="synonym">Common thornapple</name>
    <dbReference type="NCBI Taxonomy" id="4076"/>
    <lineage>
        <taxon>Eukaryota</taxon>
        <taxon>Viridiplantae</taxon>
        <taxon>Streptophyta</taxon>
        <taxon>Embryophyta</taxon>
        <taxon>Tracheophyta</taxon>
        <taxon>Spermatophyta</taxon>
        <taxon>Magnoliopsida</taxon>
        <taxon>eudicotyledons</taxon>
        <taxon>Gunneridae</taxon>
        <taxon>Pentapetalae</taxon>
        <taxon>asterids</taxon>
        <taxon>lamiids</taxon>
        <taxon>Solanales</taxon>
        <taxon>Solanaceae</taxon>
        <taxon>Solanoideae</taxon>
        <taxon>Datureae</taxon>
        <taxon>Datura</taxon>
    </lineage>
</organism>
<reference evidence="2 3" key="1">
    <citation type="journal article" date="2021" name="BMC Genomics">
        <title>Datura genome reveals duplications of psychoactive alkaloid biosynthetic genes and high mutation rate following tissue culture.</title>
        <authorList>
            <person name="Rajewski A."/>
            <person name="Carter-House D."/>
            <person name="Stajich J."/>
            <person name="Litt A."/>
        </authorList>
    </citation>
    <scope>NUCLEOTIDE SEQUENCE [LARGE SCALE GENOMIC DNA]</scope>
    <source>
        <strain evidence="2">AR-01</strain>
    </source>
</reference>
<sequence>LESVLTIIPLLDACKLQILAVGLLLAMGPIKAILACSNSGDVGFDSEDESGNEATSSSVRDSDPMKGDVLKDKRPSGDSLRQALQGAIYLEGLTTTMRPKVDIKQSGSYYLNMVHEFDGKYVEILDGFCKRNKSLMCFHARIDDMEAWVNKRSSDLIMPGLAKFAAELNKSQDEIATLQRRDDTELDSKHLRSHRMMSHL</sequence>
<evidence type="ECO:0000256" key="1">
    <source>
        <dbReference type="SAM" id="MobiDB-lite"/>
    </source>
</evidence>
<evidence type="ECO:0000313" key="2">
    <source>
        <dbReference type="EMBL" id="MCE3049639.1"/>
    </source>
</evidence>